<reference evidence="3 4" key="1">
    <citation type="submission" date="2017-11" db="EMBL/GenBank/DDBJ databases">
        <title>Evolution of Phototrophy in the Chloroflexi Phylum Driven by Horizontal Gene Transfer.</title>
        <authorList>
            <person name="Ward L.M."/>
            <person name="Hemp J."/>
            <person name="Shih P.M."/>
            <person name="Mcglynn S.E."/>
            <person name="Fischer W."/>
        </authorList>
    </citation>
    <scope>NUCLEOTIDE SEQUENCE [LARGE SCALE GENOMIC DNA]</scope>
    <source>
        <strain evidence="3">CP2_2F</strain>
    </source>
</reference>
<name>A0A2M8P2E8_9CHLR</name>
<evidence type="ECO:0000259" key="2">
    <source>
        <dbReference type="PROSITE" id="PS51677"/>
    </source>
</evidence>
<dbReference type="InterPro" id="IPR051398">
    <property type="entry name" value="Polysacch_Deacetylase"/>
</dbReference>
<dbReference type="CDD" id="cd10918">
    <property type="entry name" value="CE4_NodB_like_5s_6s"/>
    <property type="match status" value="1"/>
</dbReference>
<dbReference type="PROSITE" id="PS51677">
    <property type="entry name" value="NODB"/>
    <property type="match status" value="1"/>
</dbReference>
<dbReference type="PANTHER" id="PTHR34216:SF7">
    <property type="entry name" value="POLY-BETA-1,6-N-ACETYL-D-GLUCOSAMINE N-DEACETYLASE"/>
    <property type="match status" value="1"/>
</dbReference>
<dbReference type="AlphaFoldDB" id="A0A2M8P2E8"/>
<gene>
    <name evidence="3" type="ORF">CUN51_01940</name>
</gene>
<dbReference type="GO" id="GO:0005975">
    <property type="term" value="P:carbohydrate metabolic process"/>
    <property type="evidence" value="ECO:0007669"/>
    <property type="project" value="InterPro"/>
</dbReference>
<dbReference type="Pfam" id="PF01522">
    <property type="entry name" value="Polysacc_deac_1"/>
    <property type="match status" value="1"/>
</dbReference>
<sequence>MAKRSQLAIAALARLGVPRLLDTFWGKNRLTVLAYHRITDPNAPDFLHYRPNVSATPQMFARQMAWIARRFNVISLPVLHAFLIKGRPLPSRPLLITFDDGYRDNYENAFPVLKRLGLPAVIFLMTSRMDHPVLPWWDECALYLNLTERTQAELPLIGSCDLSTPEARRAVTDRLLRALKRLTESEKQAAIRALRERLEVPAPQADPSLFVNWDEVREMVAADVACMPHTVNHPILTRISAEEAYRELAESKAHIEAQTDQQATAFAYPNGTPNDYNAAIIQMLRALDFQSAYTLTPAPMSLRALRRYPFQIRRAFLLYKDSFDLFKLKVMGFPSLVARPRYYRED</sequence>
<dbReference type="InterPro" id="IPR011330">
    <property type="entry name" value="Glyco_hydro/deAcase_b/a-brl"/>
</dbReference>
<evidence type="ECO:0000313" key="4">
    <source>
        <dbReference type="Proteomes" id="UP000228921"/>
    </source>
</evidence>
<dbReference type="InterPro" id="IPR002509">
    <property type="entry name" value="NODB_dom"/>
</dbReference>
<dbReference type="PANTHER" id="PTHR34216">
    <property type="match status" value="1"/>
</dbReference>
<comment type="caution">
    <text evidence="3">The sequence shown here is derived from an EMBL/GenBank/DDBJ whole genome shotgun (WGS) entry which is preliminary data.</text>
</comment>
<feature type="domain" description="NodB homology" evidence="2">
    <location>
        <begin position="92"/>
        <end position="346"/>
    </location>
</feature>
<dbReference type="Proteomes" id="UP000228921">
    <property type="component" value="Unassembled WGS sequence"/>
</dbReference>
<dbReference type="GO" id="GO:0016810">
    <property type="term" value="F:hydrolase activity, acting on carbon-nitrogen (but not peptide) bonds"/>
    <property type="evidence" value="ECO:0007669"/>
    <property type="project" value="InterPro"/>
</dbReference>
<accession>A0A2M8P2E8</accession>
<proteinExistence type="predicted"/>
<dbReference type="SUPFAM" id="SSF88713">
    <property type="entry name" value="Glycoside hydrolase/deacetylase"/>
    <property type="match status" value="1"/>
</dbReference>
<evidence type="ECO:0000256" key="1">
    <source>
        <dbReference type="ARBA" id="ARBA00022729"/>
    </source>
</evidence>
<dbReference type="EMBL" id="PGTK01000002">
    <property type="protein sequence ID" value="PJF31725.1"/>
    <property type="molecule type" value="Genomic_DNA"/>
</dbReference>
<dbReference type="Gene3D" id="3.20.20.370">
    <property type="entry name" value="Glycoside hydrolase/deacetylase"/>
    <property type="match status" value="1"/>
</dbReference>
<organism evidence="3 4">
    <name type="scientific">Candidatus Thermofonsia Clade 1 bacterium</name>
    <dbReference type="NCBI Taxonomy" id="2364210"/>
    <lineage>
        <taxon>Bacteria</taxon>
        <taxon>Bacillati</taxon>
        <taxon>Chloroflexota</taxon>
        <taxon>Candidatus Thermofontia</taxon>
        <taxon>Candidatus Thermofonsia Clade 1</taxon>
    </lineage>
</organism>
<protein>
    <recommendedName>
        <fullName evidence="2">NodB homology domain-containing protein</fullName>
    </recommendedName>
</protein>
<evidence type="ECO:0000313" key="3">
    <source>
        <dbReference type="EMBL" id="PJF31725.1"/>
    </source>
</evidence>
<keyword evidence="1" id="KW-0732">Signal</keyword>